<gene>
    <name evidence="1" type="ORF">JI435_421550</name>
</gene>
<dbReference type="EMBL" id="CP069039">
    <property type="protein sequence ID" value="QRD04687.1"/>
    <property type="molecule type" value="Genomic_DNA"/>
</dbReference>
<name>A0A7U2I8A4_PHANO</name>
<evidence type="ECO:0000313" key="1">
    <source>
        <dbReference type="EMBL" id="QRD04687.1"/>
    </source>
</evidence>
<proteinExistence type="predicted"/>
<accession>A0A7U2I8A4</accession>
<evidence type="ECO:0000313" key="2">
    <source>
        <dbReference type="Proteomes" id="UP000663193"/>
    </source>
</evidence>
<organism evidence="1 2">
    <name type="scientific">Phaeosphaeria nodorum (strain SN15 / ATCC MYA-4574 / FGSC 10173)</name>
    <name type="common">Glume blotch fungus</name>
    <name type="synonym">Parastagonospora nodorum</name>
    <dbReference type="NCBI Taxonomy" id="321614"/>
    <lineage>
        <taxon>Eukaryota</taxon>
        <taxon>Fungi</taxon>
        <taxon>Dikarya</taxon>
        <taxon>Ascomycota</taxon>
        <taxon>Pezizomycotina</taxon>
        <taxon>Dothideomycetes</taxon>
        <taxon>Pleosporomycetidae</taxon>
        <taxon>Pleosporales</taxon>
        <taxon>Pleosporineae</taxon>
        <taxon>Phaeosphaeriaceae</taxon>
        <taxon>Parastagonospora</taxon>
    </lineage>
</organism>
<dbReference type="AlphaFoldDB" id="A0A7U2I8A4"/>
<sequence>MGRGRGYVRRGCKWVVCGVLEGVFRRMPKGPRREDGEREALQKVCWGWWMGETMEGGDV</sequence>
<keyword evidence="2" id="KW-1185">Reference proteome</keyword>
<dbReference type="Proteomes" id="UP000663193">
    <property type="component" value="Chromosome 17"/>
</dbReference>
<reference evidence="2" key="1">
    <citation type="journal article" date="2021" name="BMC Genomics">
        <title>Chromosome-level genome assembly and manually-curated proteome of model necrotroph Parastagonospora nodorum Sn15 reveals a genome-wide trove of candidate effector homologs, and redundancy of virulence-related functions within an accessory chromosome.</title>
        <authorList>
            <person name="Bertazzoni S."/>
            <person name="Jones D.A.B."/>
            <person name="Phan H.T."/>
            <person name="Tan K.-C."/>
            <person name="Hane J.K."/>
        </authorList>
    </citation>
    <scope>NUCLEOTIDE SEQUENCE [LARGE SCALE GENOMIC DNA]</scope>
    <source>
        <strain evidence="2">SN15 / ATCC MYA-4574 / FGSC 10173)</strain>
    </source>
</reference>
<dbReference type="VEuPathDB" id="FungiDB:JI435_421550"/>
<protein>
    <submittedName>
        <fullName evidence="1">Uncharacterized protein</fullName>
    </submittedName>
</protein>